<evidence type="ECO:0000313" key="2">
    <source>
        <dbReference type="Proteomes" id="UP000005640"/>
    </source>
</evidence>
<gene>
    <name evidence="1" type="primary">GRIPAP1</name>
</gene>
<reference evidence="1" key="1">
    <citation type="journal article" date="2001" name="Nature">
        <title>Initial sequencing and analysis of the human genome.</title>
        <authorList>
            <consortium name="International Human Genome Sequencing Consortium"/>
            <person name="Lander E.S."/>
            <person name="Linton L.M."/>
            <person name="Birren B."/>
            <person name="Nusbaum C."/>
            <person name="Zody M.C."/>
            <person name="Baldwin J."/>
            <person name="Devon K."/>
            <person name="Dewar K."/>
            <person name="Doyle M."/>
            <person name="FitzHugh W."/>
            <person name="Funke R."/>
            <person name="Gage D."/>
            <person name="Harris K."/>
            <person name="Heaford A."/>
            <person name="Howland J."/>
            <person name="Kann L."/>
            <person name="Lehoczky J."/>
            <person name="LeVine R."/>
            <person name="McEwan P."/>
            <person name="McKernan K."/>
            <person name="Meldrim J."/>
            <person name="Mesirov J.P."/>
            <person name="Miranda C."/>
            <person name="Morris W."/>
            <person name="Naylor J."/>
            <person name="Raymond C."/>
            <person name="Rosetti M."/>
            <person name="Santos R."/>
            <person name="Sheridan A."/>
            <person name="Sougnez C."/>
            <person name="Stange-Thomann N."/>
            <person name="Stojanovic N."/>
            <person name="Subramanian A."/>
            <person name="Wyman D."/>
            <person name="Rogers J."/>
            <person name="Sulston J."/>
            <person name="Ainscough R."/>
            <person name="Beck S."/>
            <person name="Bentley D."/>
            <person name="Burton J."/>
            <person name="Clee C."/>
            <person name="Carter N."/>
            <person name="Coulson A."/>
            <person name="Deadman R."/>
            <person name="Deloukas P."/>
            <person name="Dunham A."/>
            <person name="Dunham I."/>
            <person name="Durbin R."/>
            <person name="French L."/>
            <person name="Grafham D."/>
            <person name="Gregory S."/>
            <person name="Hubbard T."/>
            <person name="Humphray S."/>
            <person name="Hunt A."/>
            <person name="Jones M."/>
            <person name="Lloyd C."/>
            <person name="McMurray A."/>
            <person name="Matthews L."/>
            <person name="Mercer S."/>
            <person name="Milne S."/>
            <person name="Mullikin J.C."/>
            <person name="Mungall A."/>
            <person name="Plumb R."/>
            <person name="Ross M."/>
            <person name="Shownkeen R."/>
            <person name="Sims S."/>
            <person name="Waterston R.H."/>
            <person name="Wilson R.K."/>
            <person name="Hillier L.W."/>
            <person name="McPherson J.D."/>
            <person name="Marra M.A."/>
            <person name="Mardis E.R."/>
            <person name="Fulton L.A."/>
            <person name="Chinwalla A.T."/>
            <person name="Pepin K.H."/>
            <person name="Gish W.R."/>
            <person name="Chissoe S.L."/>
            <person name="Wendl M.C."/>
            <person name="Delehaunty K.D."/>
            <person name="Miner T.L."/>
            <person name="Delehaunty A."/>
            <person name="Kramer J.B."/>
            <person name="Cook L.L."/>
            <person name="Fulton R.S."/>
            <person name="Johnson D.L."/>
            <person name="Minx P.J."/>
            <person name="Clifton S.W."/>
            <person name="Hawkins T."/>
            <person name="Branscomb E."/>
            <person name="Predki P."/>
            <person name="Richardson P."/>
            <person name="Wenning S."/>
            <person name="Slezak T."/>
            <person name="Doggett N."/>
            <person name="Cheng J.F."/>
            <person name="Olsen A."/>
            <person name="Lucas S."/>
            <person name="Elkin C."/>
            <person name="Uberbacher E."/>
            <person name="Frazier M."/>
            <person name="Gibbs R.A."/>
            <person name="Muzny D.M."/>
            <person name="Scherer S.E."/>
            <person name="Bouck J.B."/>
            <person name="Sodergren E.J."/>
            <person name="Worley K.C."/>
            <person name="Rives C.M."/>
            <person name="Gorrell J.H."/>
            <person name="Metzker M.L."/>
            <person name="Naylor S.L."/>
            <person name="Kucherlapati R.S."/>
            <person name="Nelson D.L."/>
            <person name="Weinstock G.M."/>
            <person name="Sakaki Y."/>
            <person name="Fujiyama A."/>
            <person name="Hattori M."/>
            <person name="Yada T."/>
            <person name="Toyoda A."/>
            <person name="Itoh T."/>
            <person name="Kawagoe C."/>
            <person name="Watanabe H."/>
            <person name="Totoki Y."/>
            <person name="Taylor T."/>
            <person name="Weissenbach J."/>
            <person name="Heilig R."/>
            <person name="Saurin W."/>
            <person name="Artiguenave F."/>
            <person name="Brottier P."/>
            <person name="Bruls T."/>
            <person name="Pelletier E."/>
            <person name="Robert C."/>
            <person name="Wincker P."/>
            <person name="Smith D.R."/>
            <person name="Doucette-Stamm L."/>
            <person name="Rubenfield M."/>
            <person name="Weinstock K."/>
            <person name="Lee H.M."/>
            <person name="Dubois J."/>
            <person name="Rosenthal A."/>
            <person name="Platzer M."/>
            <person name="Nyakatura G."/>
            <person name="Taudien S."/>
            <person name="Rump A."/>
            <person name="Yang H."/>
            <person name="Yu J."/>
            <person name="Wang J."/>
            <person name="Huang G."/>
            <person name="Gu J."/>
            <person name="Hood L."/>
            <person name="Rowen L."/>
            <person name="Madan A."/>
            <person name="Qin S."/>
            <person name="Davis R.W."/>
            <person name="Federspiel N.A."/>
            <person name="Abola A.P."/>
            <person name="Proctor M.J."/>
            <person name="Myers R.M."/>
            <person name="Schmutz J."/>
            <person name="Dickson M."/>
            <person name="Grimwood J."/>
            <person name="Cox D.R."/>
            <person name="Olson M.V."/>
            <person name="Kaul R."/>
            <person name="Raymond C."/>
            <person name="Shimizu N."/>
            <person name="Kawasaki K."/>
            <person name="Minoshima S."/>
            <person name="Evans G.A."/>
            <person name="Athanasiou M."/>
            <person name="Schultz R."/>
            <person name="Roe B.A."/>
            <person name="Chen F."/>
            <person name="Pan H."/>
            <person name="Ramser J."/>
            <person name="Lehrach H."/>
            <person name="Reinhardt R."/>
            <person name="McCombie W.R."/>
            <person name="de la Bastide M."/>
            <person name="Dedhia N."/>
            <person name="Blocker H."/>
            <person name="Hornischer K."/>
            <person name="Nordsiek G."/>
            <person name="Agarwala R."/>
            <person name="Aravind L."/>
            <person name="Bailey J.A."/>
            <person name="Bateman A."/>
            <person name="Batzoglou S."/>
            <person name="Birney E."/>
            <person name="Bork P."/>
            <person name="Brown D.G."/>
            <person name="Burge C.B."/>
            <person name="Cerutti L."/>
            <person name="Chen H.C."/>
            <person name="Church D."/>
            <person name="Clamp M."/>
            <person name="Copley R.R."/>
            <person name="Doerks T."/>
            <person name="Eddy S.R."/>
            <person name="Eichler E.E."/>
            <person name="Furey T.S."/>
            <person name="Galagan J."/>
            <person name="Gilbert J.G."/>
            <person name="Harmon C."/>
            <person name="Hayashizaki Y."/>
            <person name="Haussler D."/>
            <person name="Hermjakob H."/>
            <person name="Hokamp K."/>
            <person name="Jang W."/>
            <person name="Johnson L.S."/>
            <person name="Jones T.A."/>
            <person name="Kasif S."/>
            <person name="Kaspryzk A."/>
            <person name="Kennedy S."/>
            <person name="Kent W.J."/>
            <person name="Kitts P."/>
            <person name="Koonin E.V."/>
            <person name="Korf I."/>
            <person name="Kulp D."/>
            <person name="Lancet D."/>
            <person name="Lowe T.M."/>
            <person name="McLysaght A."/>
            <person name="Mikkelsen T."/>
            <person name="Moran J.V."/>
            <person name="Mulder N."/>
            <person name="Pollara V.J."/>
            <person name="Ponting C.P."/>
            <person name="Schuler G."/>
            <person name="Schultz J."/>
            <person name="Slater G."/>
            <person name="Smit A.F."/>
            <person name="Stupka E."/>
            <person name="Szustakowski J."/>
            <person name="Thierry-Mieg D."/>
            <person name="Thierry-Mieg J."/>
            <person name="Wagner L."/>
            <person name="Wallis J."/>
            <person name="Wheeler R."/>
            <person name="Williams A."/>
            <person name="Wolf Y.I."/>
            <person name="Wolfe K.H."/>
            <person name="Yang S.P."/>
            <person name="Yeh R.F."/>
            <person name="Collins F."/>
            <person name="Guyer M.S."/>
            <person name="Peterson J."/>
            <person name="Felsenfeld A."/>
            <person name="Wetterstrand K.A."/>
            <person name="Patrinos A."/>
            <person name="Morgan M.J."/>
            <person name="de Jong P."/>
            <person name="Catanese J.J."/>
            <person name="Osoegawa K."/>
            <person name="Shizuya H."/>
            <person name="Choi S."/>
            <person name="Chen Y.J."/>
        </authorList>
    </citation>
    <scope>NUCLEOTIDE SEQUENCE [LARGE SCALE GENOMIC DNA]</scope>
</reference>
<evidence type="ECO:0007829" key="4">
    <source>
        <dbReference type="ProteomicsDB" id="A0A994J452"/>
    </source>
</evidence>
<dbReference type="Proteomes" id="UP000005640">
    <property type="component" value="Chromosome X"/>
</dbReference>
<dbReference type="PANTHER" id="PTHR18978">
    <property type="entry name" value="GRIP-1 ASSOCIATED PROTEIN 1"/>
    <property type="match status" value="1"/>
</dbReference>
<dbReference type="Ensembl" id="ENST00000710208.1">
    <property type="protein sequence ID" value="ENSP00000518125.1"/>
    <property type="gene ID" value="ENSG00000292219.1"/>
</dbReference>
<dbReference type="InterPro" id="IPR026204">
    <property type="entry name" value="GRIPAP1"/>
</dbReference>
<evidence type="ECO:0000313" key="1">
    <source>
        <dbReference type="Ensembl" id="ENSP00000515510.1"/>
    </source>
</evidence>
<reference evidence="1 2" key="3">
    <citation type="journal article" date="2005" name="Nature">
        <title>The DNA sequence of the human X chromosome.</title>
        <authorList>
            <person name="Ross M.T."/>
            <person name="Grafham D.V."/>
            <person name="Coffey A.J."/>
            <person name="Scherer S."/>
            <person name="McLay K."/>
            <person name="Muzny D."/>
            <person name="Platzer M."/>
            <person name="Howell G.R."/>
            <person name="Burrows C."/>
            <person name="Bird C.P."/>
            <person name="Frankish A."/>
            <person name="Lovell F.L."/>
            <person name="Howe K.L."/>
            <person name="Ashurst J.L."/>
            <person name="Fulton R.S."/>
            <person name="Sudbrak R."/>
            <person name="Wen G."/>
            <person name="Jones M.C."/>
            <person name="Hurles M.E."/>
            <person name="Andrews T.D."/>
            <person name="Scott C.E."/>
            <person name="Searle S."/>
            <person name="Ramser J."/>
            <person name="Whittaker A."/>
            <person name="Deadman R."/>
            <person name="Carter N.P."/>
            <person name="Hunt S.E."/>
            <person name="Chen R."/>
            <person name="Cree A."/>
            <person name="Gunaratne P."/>
            <person name="Havlak P."/>
            <person name="Hodgson A."/>
            <person name="Metzker M.L."/>
            <person name="Richards S."/>
            <person name="Scott G."/>
            <person name="Steffen D."/>
            <person name="Sodergren E."/>
            <person name="Wheeler D.A."/>
            <person name="Worley K.C."/>
            <person name="Ainscough R."/>
            <person name="Ambrose K.D."/>
            <person name="Ansari-Lari M.A."/>
            <person name="Aradhya S."/>
            <person name="Ashwell R.I."/>
            <person name="Babbage A.K."/>
            <person name="Bagguley C.L."/>
            <person name="Ballabio A."/>
            <person name="Banerjee R."/>
            <person name="Barker G.E."/>
            <person name="Barlow K.F."/>
            <person name="Barrett I.P."/>
            <person name="Bates K.N."/>
            <person name="Beare D.M."/>
            <person name="Beasley H."/>
            <person name="Beasley O."/>
            <person name="Beck A."/>
            <person name="Bethel G."/>
            <person name="Blechschmidt K."/>
            <person name="Brady N."/>
            <person name="Bray-Allen S."/>
            <person name="Bridgeman A.M."/>
            <person name="Brown A.J."/>
            <person name="Brown M.J."/>
            <person name="Bonnin D."/>
            <person name="Bruford E.A."/>
            <person name="Buhay C."/>
            <person name="Burch P."/>
            <person name="Burford D."/>
            <person name="Burgess J."/>
            <person name="Burrill W."/>
            <person name="Burton J."/>
            <person name="Bye J.M."/>
            <person name="Carder C."/>
            <person name="Carrel L."/>
            <person name="Chako J."/>
            <person name="Chapman J.C."/>
            <person name="Chavez D."/>
            <person name="Chen E."/>
            <person name="Chen G."/>
            <person name="Chen Y."/>
            <person name="Chen Z."/>
            <person name="Chinault C."/>
            <person name="Ciccodicola A."/>
            <person name="Clark S.Y."/>
            <person name="Clarke G."/>
            <person name="Clee C.M."/>
            <person name="Clegg S."/>
            <person name="Clerc-Blankenburg K."/>
            <person name="Clifford K."/>
            <person name="Cobley V."/>
            <person name="Cole C.G."/>
            <person name="Conquer J.S."/>
            <person name="Corby N."/>
            <person name="Connor R.E."/>
            <person name="David R."/>
            <person name="Davies J."/>
            <person name="Davis C."/>
            <person name="Davis J."/>
            <person name="Delgado O."/>
            <person name="Deshazo D."/>
            <person name="Dhami P."/>
            <person name="Ding Y."/>
            <person name="Dinh H."/>
            <person name="Dodsworth S."/>
            <person name="Draper H."/>
            <person name="Dugan-Rocha S."/>
            <person name="Dunham A."/>
            <person name="Dunn M."/>
            <person name="Durbin K.J."/>
            <person name="Dutta I."/>
            <person name="Eades T."/>
            <person name="Ellwood M."/>
            <person name="Emery-Cohen A."/>
            <person name="Errington H."/>
            <person name="Evans K.L."/>
            <person name="Faulkner L."/>
            <person name="Francis F."/>
            <person name="Frankland J."/>
            <person name="Fraser A.E."/>
            <person name="Galgoczy P."/>
            <person name="Gilbert J."/>
            <person name="Gill R."/>
            <person name="Glockner G."/>
            <person name="Gregory S.G."/>
            <person name="Gribble S."/>
            <person name="Griffiths C."/>
            <person name="Grocock R."/>
            <person name="Gu Y."/>
            <person name="Gwilliam R."/>
            <person name="Hamilton C."/>
            <person name="Hart E.A."/>
            <person name="Hawes A."/>
            <person name="Heath P.D."/>
            <person name="Heitmann K."/>
            <person name="Hennig S."/>
            <person name="Hernandez J."/>
            <person name="Hinzmann B."/>
            <person name="Ho S."/>
            <person name="Hoffs M."/>
            <person name="Howden P.J."/>
            <person name="Huckle E.J."/>
            <person name="Hume J."/>
            <person name="Hunt P.J."/>
            <person name="Hunt A.R."/>
            <person name="Isherwood J."/>
            <person name="Jacob L."/>
            <person name="Johnson D."/>
            <person name="Jones S."/>
            <person name="de Jong P.J."/>
            <person name="Joseph S.S."/>
            <person name="Keenan S."/>
            <person name="Kelly S."/>
            <person name="Kershaw J.K."/>
            <person name="Khan Z."/>
            <person name="Kioschis P."/>
            <person name="Klages S."/>
            <person name="Knights A.J."/>
            <person name="Kosiura A."/>
            <person name="Kovar-Smith C."/>
            <person name="Laird G.K."/>
            <person name="Langford C."/>
            <person name="Lawlor S."/>
            <person name="Leversha M."/>
            <person name="Lewis L."/>
            <person name="Liu W."/>
            <person name="Lloyd C."/>
            <person name="Lloyd D.M."/>
            <person name="Loulseged H."/>
            <person name="Loveland J.E."/>
            <person name="Lovell J.D."/>
            <person name="Lozado R."/>
            <person name="Lu J."/>
            <person name="Lyne R."/>
            <person name="Ma J."/>
            <person name="Maheshwari M."/>
            <person name="Matthews L.H."/>
            <person name="McDowall J."/>
            <person name="McLaren S."/>
            <person name="McMurray A."/>
            <person name="Meidl P."/>
            <person name="Meitinger T."/>
            <person name="Milne S."/>
            <person name="Miner G."/>
            <person name="Mistry S.L."/>
            <person name="Morgan M."/>
            <person name="Morris S."/>
            <person name="Muller I."/>
            <person name="Mullikin J.C."/>
            <person name="Nguyen N."/>
            <person name="Nordsiek G."/>
            <person name="Nyakatura G."/>
            <person name="O'Dell C.N."/>
            <person name="Okwuonu G."/>
            <person name="Palmer S."/>
            <person name="Pandian R."/>
            <person name="Parker D."/>
            <person name="Parrish J."/>
            <person name="Pasternak S."/>
            <person name="Patel D."/>
            <person name="Pearce A.V."/>
            <person name="Pearson D.M."/>
            <person name="Pelan S.E."/>
            <person name="Perez L."/>
            <person name="Porter K.M."/>
            <person name="Ramsey Y."/>
            <person name="Reichwald K."/>
            <person name="Rhodes S."/>
            <person name="Ridler K.A."/>
            <person name="Schlessinger D."/>
            <person name="Schueler M.G."/>
            <person name="Sehra H.K."/>
            <person name="Shaw-Smith C."/>
            <person name="Shen H."/>
            <person name="Sheridan E.M."/>
            <person name="Shownkeen R."/>
            <person name="Skuce C.D."/>
            <person name="Smith M.L."/>
            <person name="Sotheran E.C."/>
            <person name="Steingruber H.E."/>
            <person name="Steward C.A."/>
            <person name="Storey R."/>
            <person name="Swann R.M."/>
            <person name="Swarbreck D."/>
            <person name="Tabor P.E."/>
            <person name="Taudien S."/>
            <person name="Taylor T."/>
            <person name="Teague B."/>
            <person name="Thomas K."/>
            <person name="Thorpe A."/>
            <person name="Timms K."/>
            <person name="Tracey A."/>
            <person name="Trevanion S."/>
            <person name="Tromans A.C."/>
            <person name="d'Urso M."/>
            <person name="Verduzco D."/>
            <person name="Villasana D."/>
            <person name="Waldron L."/>
            <person name="Wall M."/>
            <person name="Wang Q."/>
            <person name="Warren J."/>
            <person name="Warry G.L."/>
            <person name="Wei X."/>
            <person name="West A."/>
            <person name="Whitehead S.L."/>
            <person name="Whiteley M.N."/>
            <person name="Wilkinson J.E."/>
            <person name="Willey D.L."/>
            <person name="Williams G."/>
            <person name="Williams L."/>
            <person name="Williamson A."/>
            <person name="Williamson H."/>
            <person name="Wilming L."/>
            <person name="Woodmansey R.L."/>
            <person name="Wray P.W."/>
            <person name="Yen J."/>
            <person name="Zhang J."/>
            <person name="Zhou J."/>
            <person name="Zoghbi H."/>
            <person name="Zorilla S."/>
            <person name="Buck D."/>
            <person name="Reinhardt R."/>
            <person name="Poustka A."/>
            <person name="Rosenthal A."/>
            <person name="Lehrach H."/>
            <person name="Meindl A."/>
            <person name="Minx P.J."/>
            <person name="Hillier L.W."/>
            <person name="Willard H.F."/>
            <person name="Wilson R.K."/>
            <person name="Waterston R.H."/>
            <person name="Rice C.M."/>
            <person name="Vaudin M."/>
            <person name="Coulson A."/>
            <person name="Nelson D.L."/>
            <person name="Weinstock G."/>
            <person name="Sulston J.E."/>
            <person name="Durbin R."/>
            <person name="Hubbard T."/>
            <person name="Gibbs R.A."/>
            <person name="Beck S."/>
            <person name="Rogers J."/>
            <person name="Bentley D.R."/>
        </authorList>
    </citation>
    <scope>NUCLEOTIDE SEQUENCE [LARGE SCALE GENOMIC DNA]</scope>
</reference>
<sequence length="43" mass="4925">MAQALSEEEFQRMQAQLLELRTNNYQLSDELRKNGVGSRGIAE</sequence>
<dbReference type="Ensembl" id="ENST00000703862.1">
    <property type="protein sequence ID" value="ENSP00000515510.1"/>
    <property type="gene ID" value="ENSG00000068400.14"/>
</dbReference>
<dbReference type="OrthoDB" id="6269447at2759"/>
<dbReference type="OpenTargets" id="ENSG00000068400"/>
<dbReference type="EMBL" id="AC233294">
    <property type="status" value="NOT_ANNOTATED_CDS"/>
    <property type="molecule type" value="Genomic_DNA"/>
</dbReference>
<reference evidence="1" key="2">
    <citation type="journal article" date="2004" name="Nature">
        <title>Finishing the euchromatic sequence of the human genome.</title>
        <authorList>
            <consortium name="International Human Genome Sequencing Consortium"/>
        </authorList>
    </citation>
    <scope>NUCLEOTIDE SEQUENCE [LARGE SCALE GENOMIC DNA]</scope>
</reference>
<dbReference type="AlphaFoldDB" id="A0A994J452"/>
<keyword evidence="3 4" id="KW-1267">Proteomics identification</keyword>
<dbReference type="HGNC" id="HGNC:18706">
    <property type="gene designation" value="GRIPAP1"/>
</dbReference>
<reference evidence="1" key="4">
    <citation type="submission" date="2025-05" db="UniProtKB">
        <authorList>
            <consortium name="Ensembl"/>
        </authorList>
    </citation>
    <scope>IDENTIFICATION</scope>
</reference>
<proteinExistence type="evidence at protein level"/>
<organism evidence="1 2">
    <name type="scientific">Homo sapiens</name>
    <name type="common">Human</name>
    <dbReference type="NCBI Taxonomy" id="9606"/>
    <lineage>
        <taxon>Eukaryota</taxon>
        <taxon>Metazoa</taxon>
        <taxon>Chordata</taxon>
        <taxon>Craniata</taxon>
        <taxon>Vertebrata</taxon>
        <taxon>Euteleostomi</taxon>
        <taxon>Mammalia</taxon>
        <taxon>Eutheria</taxon>
        <taxon>Euarchontoglires</taxon>
        <taxon>Primates</taxon>
        <taxon>Haplorrhini</taxon>
        <taxon>Catarrhini</taxon>
        <taxon>Hominidae</taxon>
        <taxon>Homo</taxon>
    </lineage>
</organism>
<protein>
    <submittedName>
        <fullName evidence="1">GRIP1 associated protein 1</fullName>
    </submittedName>
</protein>
<dbReference type="GeneTree" id="ENSGT00720000108868"/>
<evidence type="ECO:0007829" key="3">
    <source>
        <dbReference type="PeptideAtlas" id="A0A994J452"/>
    </source>
</evidence>
<accession>A0A994J452</accession>
<dbReference type="SMR" id="A0A994J452"/>
<name>A0A994J452_HUMAN</name>
<keyword evidence="2" id="KW-1185">Reference proteome</keyword>
<dbReference type="PANTHER" id="PTHR18978:SF1">
    <property type="entry name" value="GRIP1-ASSOCIATED PROTEIN 1"/>
    <property type="match status" value="1"/>
</dbReference>